<comment type="caution">
    <text evidence="2">The sequence shown here is derived from an EMBL/GenBank/DDBJ whole genome shotgun (WGS) entry which is preliminary data.</text>
</comment>
<evidence type="ECO:0000259" key="1">
    <source>
        <dbReference type="Pfam" id="PF00188"/>
    </source>
</evidence>
<reference evidence="2" key="1">
    <citation type="submission" date="2021-05" db="EMBL/GenBank/DDBJ databases">
        <authorList>
            <person name="Pietrasiak N."/>
            <person name="Ward R."/>
            <person name="Stajich J.E."/>
            <person name="Kurbessoian T."/>
        </authorList>
    </citation>
    <scope>NUCLEOTIDE SEQUENCE</scope>
    <source>
        <strain evidence="2">UHER 2000/2452</strain>
    </source>
</reference>
<protein>
    <submittedName>
        <fullName evidence="2">CAP domain-containing protein</fullName>
    </submittedName>
</protein>
<dbReference type="InterPro" id="IPR018247">
    <property type="entry name" value="EF_Hand_1_Ca_BS"/>
</dbReference>
<evidence type="ECO:0000313" key="2">
    <source>
        <dbReference type="EMBL" id="MBW4661319.1"/>
    </source>
</evidence>
<dbReference type="PANTHER" id="PTHR31157">
    <property type="entry name" value="SCP DOMAIN-CONTAINING PROTEIN"/>
    <property type="match status" value="1"/>
</dbReference>
<dbReference type="Gene3D" id="3.40.33.10">
    <property type="entry name" value="CAP"/>
    <property type="match status" value="1"/>
</dbReference>
<dbReference type="Proteomes" id="UP000757435">
    <property type="component" value="Unassembled WGS sequence"/>
</dbReference>
<dbReference type="EMBL" id="JAHHHD010000034">
    <property type="protein sequence ID" value="MBW4661319.1"/>
    <property type="molecule type" value="Genomic_DNA"/>
</dbReference>
<proteinExistence type="predicted"/>
<reference evidence="2" key="2">
    <citation type="journal article" date="2022" name="Microbiol. Resour. Announc.">
        <title>Metagenome Sequencing to Explore Phylogenomics of Terrestrial Cyanobacteria.</title>
        <authorList>
            <person name="Ward R.D."/>
            <person name="Stajich J.E."/>
            <person name="Johansen J.R."/>
            <person name="Huntemann M."/>
            <person name="Clum A."/>
            <person name="Foster B."/>
            <person name="Foster B."/>
            <person name="Roux S."/>
            <person name="Palaniappan K."/>
            <person name="Varghese N."/>
            <person name="Mukherjee S."/>
            <person name="Reddy T.B.K."/>
            <person name="Daum C."/>
            <person name="Copeland A."/>
            <person name="Chen I.A."/>
            <person name="Ivanova N.N."/>
            <person name="Kyrpides N.C."/>
            <person name="Shapiro N."/>
            <person name="Eloe-Fadrosh E.A."/>
            <person name="Pietrasiak N."/>
        </authorList>
    </citation>
    <scope>NUCLEOTIDE SEQUENCE</scope>
    <source>
        <strain evidence="2">UHER 2000/2452</strain>
    </source>
</reference>
<evidence type="ECO:0000313" key="3">
    <source>
        <dbReference type="Proteomes" id="UP000757435"/>
    </source>
</evidence>
<dbReference type="Pfam" id="PF00188">
    <property type="entry name" value="CAP"/>
    <property type="match status" value="1"/>
</dbReference>
<name>A0A951QEZ5_9CYAN</name>
<dbReference type="CDD" id="cd05379">
    <property type="entry name" value="CAP_bacterial"/>
    <property type="match status" value="1"/>
</dbReference>
<dbReference type="AlphaFoldDB" id="A0A951QEZ5"/>
<dbReference type="SUPFAM" id="SSF55797">
    <property type="entry name" value="PR-1-like"/>
    <property type="match status" value="1"/>
</dbReference>
<gene>
    <name evidence="2" type="ORF">KME15_21810</name>
</gene>
<dbReference type="InterPro" id="IPR014044">
    <property type="entry name" value="CAP_dom"/>
</dbReference>
<dbReference type="PROSITE" id="PS00018">
    <property type="entry name" value="EF_HAND_1"/>
    <property type="match status" value="1"/>
</dbReference>
<organism evidence="2 3">
    <name type="scientific">Drouetiella hepatica Uher 2000/2452</name>
    <dbReference type="NCBI Taxonomy" id="904376"/>
    <lineage>
        <taxon>Bacteria</taxon>
        <taxon>Bacillati</taxon>
        <taxon>Cyanobacteriota</taxon>
        <taxon>Cyanophyceae</taxon>
        <taxon>Oculatellales</taxon>
        <taxon>Oculatellaceae</taxon>
        <taxon>Drouetiella</taxon>
    </lineage>
</organism>
<accession>A0A951QEZ5</accession>
<dbReference type="Gene3D" id="2.60.120.380">
    <property type="match status" value="1"/>
</dbReference>
<feature type="domain" description="SCP" evidence="1">
    <location>
        <begin position="140"/>
        <end position="260"/>
    </location>
</feature>
<dbReference type="InterPro" id="IPR035940">
    <property type="entry name" value="CAP_sf"/>
</dbReference>
<sequence>MNIPKSMSETGLSRAIPIATNQTLSDRVRGSQSDLFSFSLSDRTSLRLKHRSSGTGATARLFQDRNQNGAIDPGEVLKSLASRANKMNQTQVTDLAAGNYFIQVSSIRRGNSSYRLSLSSAVSSTDEARSDSSDFSKRVVDLTNDFRLKNNLAPLTANSKLTTVAQAYSQTMAKQDFLAHQGLDGSQPWDRMTRGGYKWSRAAENIAAGQATPEAVMQSWINSPGHRANLLDPKLKEIGVGYFFLANDTGNVNYNSYWTQKLGAPG</sequence>
<dbReference type="PANTHER" id="PTHR31157:SF1">
    <property type="entry name" value="SCP DOMAIN-CONTAINING PROTEIN"/>
    <property type="match status" value="1"/>
</dbReference>